<accession>A0A8S2DMR2</accession>
<evidence type="ECO:0008006" key="4">
    <source>
        <dbReference type="Google" id="ProtNLM"/>
    </source>
</evidence>
<gene>
    <name evidence="1" type="ORF">OVA965_LOCUS13946</name>
    <name evidence="2" type="ORF">TMI583_LOCUS13949</name>
</gene>
<comment type="caution">
    <text evidence="1">The sequence shown here is derived from an EMBL/GenBank/DDBJ whole genome shotgun (WGS) entry which is preliminary data.</text>
</comment>
<dbReference type="EMBL" id="CAJOBA010005937">
    <property type="protein sequence ID" value="CAF3758556.1"/>
    <property type="molecule type" value="Genomic_DNA"/>
</dbReference>
<dbReference type="Proteomes" id="UP000677228">
    <property type="component" value="Unassembled WGS sequence"/>
</dbReference>
<dbReference type="InterPro" id="IPR011051">
    <property type="entry name" value="RmlC_Cupin_sf"/>
</dbReference>
<organism evidence="1 3">
    <name type="scientific">Didymodactylos carnosus</name>
    <dbReference type="NCBI Taxonomy" id="1234261"/>
    <lineage>
        <taxon>Eukaryota</taxon>
        <taxon>Metazoa</taxon>
        <taxon>Spiralia</taxon>
        <taxon>Gnathifera</taxon>
        <taxon>Rotifera</taxon>
        <taxon>Eurotatoria</taxon>
        <taxon>Bdelloidea</taxon>
        <taxon>Philodinida</taxon>
        <taxon>Philodinidae</taxon>
        <taxon>Didymodactylos</taxon>
    </lineage>
</organism>
<evidence type="ECO:0000313" key="3">
    <source>
        <dbReference type="Proteomes" id="UP000677228"/>
    </source>
</evidence>
<dbReference type="AlphaFoldDB" id="A0A8S2DMR2"/>
<dbReference type="Gene3D" id="2.60.120.10">
    <property type="entry name" value="Jelly Rolls"/>
    <property type="match status" value="1"/>
</dbReference>
<dbReference type="SUPFAM" id="SSF51182">
    <property type="entry name" value="RmlC-like cupins"/>
    <property type="match status" value="1"/>
</dbReference>
<evidence type="ECO:0000313" key="2">
    <source>
        <dbReference type="EMBL" id="CAF3758556.1"/>
    </source>
</evidence>
<protein>
    <recommendedName>
        <fullName evidence="4">Cysteine dioxygenase</fullName>
    </recommendedName>
</protein>
<proteinExistence type="predicted"/>
<evidence type="ECO:0000313" key="1">
    <source>
        <dbReference type="EMBL" id="CAF0988385.1"/>
    </source>
</evidence>
<reference evidence="1" key="1">
    <citation type="submission" date="2021-02" db="EMBL/GenBank/DDBJ databases">
        <authorList>
            <person name="Nowell W R."/>
        </authorList>
    </citation>
    <scope>NUCLEOTIDE SEQUENCE</scope>
</reference>
<dbReference type="EMBL" id="CAJNOK010005929">
    <property type="protein sequence ID" value="CAF0988385.1"/>
    <property type="molecule type" value="Genomic_DNA"/>
</dbReference>
<name>A0A8S2DMR2_9BILA</name>
<sequence>MSFYLDLGYDIYDDHDYVTPNRLWCPWKEGNFTKDFKIIDKFTIEITQTLSTPFELILSNNKNRNAIDSYSIKLIVSETQASINKVSNNSTFILNETKYIDTFLHKDHGSHTYWLSIDSNDLLVKYGQGEVRDKLTIMKCKLDKEHLKNQIQYLHLKFNNSIDLNKLKVLEDKTTIKFSRFSVANHDPPLFIIKRSTPTCEVKTCGLEFSRLAEPYGTLYKDVINWRLADEFEFAEAAEAIHLSVTNPDGWCYQKLQMKSQTFGNKPNILATYLRITIGENNFAGSRYVLEIWPPLHYSPIRSHANAFGIVLVLHGKVNIQLFQSLNVEHRIPFHNATLRKSNVTWLSPGLNQIHKIINPSHDETAIVLKTYRYGKQDYSGYEYFDYIDNDNRQIKSFLPKTDLEYSEFKKEIIREWHDDIAKRNNCP</sequence>
<dbReference type="InterPro" id="IPR014710">
    <property type="entry name" value="RmlC-like_jellyroll"/>
</dbReference>
<dbReference type="Proteomes" id="UP000682733">
    <property type="component" value="Unassembled WGS sequence"/>
</dbReference>